<dbReference type="PANTHER" id="PTHR34220:SF7">
    <property type="entry name" value="SENSOR HISTIDINE KINASE YPDA"/>
    <property type="match status" value="1"/>
</dbReference>
<dbReference type="Pfam" id="PF06580">
    <property type="entry name" value="His_kinase"/>
    <property type="match status" value="1"/>
</dbReference>
<dbReference type="PANTHER" id="PTHR34220">
    <property type="entry name" value="SENSOR HISTIDINE KINASE YPDA"/>
    <property type="match status" value="1"/>
</dbReference>
<keyword evidence="3" id="KW-0418">Kinase</keyword>
<reference evidence="3 4" key="1">
    <citation type="submission" date="2019-08" db="EMBL/GenBank/DDBJ databases">
        <authorList>
            <person name="Shi S."/>
        </authorList>
    </citation>
    <scope>NUCLEOTIDE SEQUENCE [LARGE SCALE GENOMIC DNA]</scope>
    <source>
        <strain evidence="3 4">GY10130</strain>
    </source>
</reference>
<evidence type="ECO:0000313" key="3">
    <source>
        <dbReference type="EMBL" id="TXK31170.1"/>
    </source>
</evidence>
<feature type="transmembrane region" description="Helical" evidence="1">
    <location>
        <begin position="80"/>
        <end position="101"/>
    </location>
</feature>
<organism evidence="3 4">
    <name type="scientific">Pontibacter qinzhouensis</name>
    <dbReference type="NCBI Taxonomy" id="2603253"/>
    <lineage>
        <taxon>Bacteria</taxon>
        <taxon>Pseudomonadati</taxon>
        <taxon>Bacteroidota</taxon>
        <taxon>Cytophagia</taxon>
        <taxon>Cytophagales</taxon>
        <taxon>Hymenobacteraceae</taxon>
        <taxon>Pontibacter</taxon>
    </lineage>
</organism>
<feature type="domain" description="Signal transduction histidine kinase internal region" evidence="2">
    <location>
        <begin position="161"/>
        <end position="238"/>
    </location>
</feature>
<keyword evidence="1" id="KW-1133">Transmembrane helix</keyword>
<dbReference type="Proteomes" id="UP000321926">
    <property type="component" value="Unassembled WGS sequence"/>
</dbReference>
<dbReference type="EMBL" id="VRTY01000100">
    <property type="protein sequence ID" value="TXK31170.1"/>
    <property type="molecule type" value="Genomic_DNA"/>
</dbReference>
<proteinExistence type="predicted"/>
<keyword evidence="1" id="KW-0812">Transmembrane</keyword>
<keyword evidence="3" id="KW-0808">Transferase</keyword>
<accession>A0A5C8J5N1</accession>
<keyword evidence="4" id="KW-1185">Reference proteome</keyword>
<dbReference type="InterPro" id="IPR010559">
    <property type="entry name" value="Sig_transdc_His_kin_internal"/>
</dbReference>
<evidence type="ECO:0000313" key="4">
    <source>
        <dbReference type="Proteomes" id="UP000321926"/>
    </source>
</evidence>
<dbReference type="InterPro" id="IPR050640">
    <property type="entry name" value="Bact_2-comp_sensor_kinase"/>
</dbReference>
<comment type="caution">
    <text evidence="3">The sequence shown here is derived from an EMBL/GenBank/DDBJ whole genome shotgun (WGS) entry which is preliminary data.</text>
</comment>
<sequence>MKKSFSALTPKSGFQTGVVWGAVLALVLLLVVATLVEGLEYMAALLWIVVVLALLWVGNRFLHTKLDKAYPWTRQPLRRFFVQLLGSVLYSLACINAAYFLLKTLLLGMAPVLEQVLVLNLYGLLFIIPVFSLNFGLYFMARWKEAFIQTEKLREENLRTQFESLKTHIDPHFLFNNLNVLSSLIDKDPQDAHQFLDKFSDVYRYVLQHRDEELVELETELNFIHAYSFLFQRRLNKQLSISVPAPPAGKSYYLPPLSVQMLVENAIKHNKATVKNPLAINIYLEEQDWLVVRNTYQPKHREPSTMPKIGLDNIKKRFAYFSDRPVSVQQDEQHFTVKLPLLLWDDLEK</sequence>
<dbReference type="OrthoDB" id="927174at2"/>
<name>A0A5C8J5N1_9BACT</name>
<feature type="transmembrane region" description="Helical" evidence="1">
    <location>
        <begin position="41"/>
        <end position="59"/>
    </location>
</feature>
<evidence type="ECO:0000256" key="1">
    <source>
        <dbReference type="SAM" id="Phobius"/>
    </source>
</evidence>
<dbReference type="GO" id="GO:0016020">
    <property type="term" value="C:membrane"/>
    <property type="evidence" value="ECO:0007669"/>
    <property type="project" value="InterPro"/>
</dbReference>
<feature type="transmembrane region" description="Helical" evidence="1">
    <location>
        <begin position="12"/>
        <end position="35"/>
    </location>
</feature>
<evidence type="ECO:0000259" key="2">
    <source>
        <dbReference type="Pfam" id="PF06580"/>
    </source>
</evidence>
<dbReference type="AlphaFoldDB" id="A0A5C8J5N1"/>
<protein>
    <submittedName>
        <fullName evidence="3">Histidine kinase</fullName>
    </submittedName>
</protein>
<dbReference type="GO" id="GO:0000155">
    <property type="term" value="F:phosphorelay sensor kinase activity"/>
    <property type="evidence" value="ECO:0007669"/>
    <property type="project" value="InterPro"/>
</dbReference>
<feature type="transmembrane region" description="Helical" evidence="1">
    <location>
        <begin position="121"/>
        <end position="141"/>
    </location>
</feature>
<gene>
    <name evidence="3" type="ORF">FVR03_19805</name>
</gene>
<dbReference type="RefSeq" id="WP_147923510.1">
    <property type="nucleotide sequence ID" value="NZ_VRTY01000100.1"/>
</dbReference>
<keyword evidence="1" id="KW-0472">Membrane</keyword>